<organism evidence="1 2">
    <name type="scientific">Ditylenchus dipsaci</name>
    <dbReference type="NCBI Taxonomy" id="166011"/>
    <lineage>
        <taxon>Eukaryota</taxon>
        <taxon>Metazoa</taxon>
        <taxon>Ecdysozoa</taxon>
        <taxon>Nematoda</taxon>
        <taxon>Chromadorea</taxon>
        <taxon>Rhabditida</taxon>
        <taxon>Tylenchina</taxon>
        <taxon>Tylenchomorpha</taxon>
        <taxon>Sphaerularioidea</taxon>
        <taxon>Anguinidae</taxon>
        <taxon>Anguininae</taxon>
        <taxon>Ditylenchus</taxon>
    </lineage>
</organism>
<sequence>MAVAGPDYRFHFLSAKWPGSVNDARVLRNSAMAARLNKKEKLRELRLKNRSLQLDNYEKEKRLGLFPGVVIPGAYDEEDVDDSEFMKLIGKELGDESFEKYF</sequence>
<dbReference type="Proteomes" id="UP000887574">
    <property type="component" value="Unplaced"/>
</dbReference>
<keyword evidence="1" id="KW-1185">Reference proteome</keyword>
<reference evidence="2" key="1">
    <citation type="submission" date="2022-11" db="UniProtKB">
        <authorList>
            <consortium name="WormBaseParasite"/>
        </authorList>
    </citation>
    <scope>IDENTIFICATION</scope>
</reference>
<evidence type="ECO:0000313" key="1">
    <source>
        <dbReference type="Proteomes" id="UP000887574"/>
    </source>
</evidence>
<dbReference type="AlphaFoldDB" id="A0A915DGL3"/>
<name>A0A915DGL3_9BILA</name>
<evidence type="ECO:0000313" key="2">
    <source>
        <dbReference type="WBParaSite" id="jg19658"/>
    </source>
</evidence>
<proteinExistence type="predicted"/>
<dbReference type="WBParaSite" id="jg19658">
    <property type="protein sequence ID" value="jg19658"/>
    <property type="gene ID" value="jg19658"/>
</dbReference>
<protein>
    <submittedName>
        <fullName evidence="2">Uncharacterized protein</fullName>
    </submittedName>
</protein>
<accession>A0A915DGL3</accession>